<evidence type="ECO:0000259" key="1">
    <source>
        <dbReference type="PROSITE" id="PS50181"/>
    </source>
</evidence>
<name>A0A9P6HIL1_9AGAM</name>
<protein>
    <recommendedName>
        <fullName evidence="1">F-box domain-containing protein</fullName>
    </recommendedName>
</protein>
<dbReference type="Proteomes" id="UP000736335">
    <property type="component" value="Unassembled WGS sequence"/>
</dbReference>
<accession>A0A9P6HIL1</accession>
<feature type="domain" description="F-box" evidence="1">
    <location>
        <begin position="40"/>
        <end position="94"/>
    </location>
</feature>
<dbReference type="Pfam" id="PF12937">
    <property type="entry name" value="F-box-like"/>
    <property type="match status" value="1"/>
</dbReference>
<dbReference type="SUPFAM" id="SSF81383">
    <property type="entry name" value="F-box domain"/>
    <property type="match status" value="1"/>
</dbReference>
<dbReference type="AlphaFoldDB" id="A0A9P6HIL1"/>
<reference evidence="2" key="2">
    <citation type="submission" date="2020-11" db="EMBL/GenBank/DDBJ databases">
        <authorList>
            <consortium name="DOE Joint Genome Institute"/>
            <person name="Kuo A."/>
            <person name="Miyauchi S."/>
            <person name="Kiss E."/>
            <person name="Drula E."/>
            <person name="Kohler A."/>
            <person name="Sanchez-Garcia M."/>
            <person name="Andreopoulos B."/>
            <person name="Barry K.W."/>
            <person name="Bonito G."/>
            <person name="Buee M."/>
            <person name="Carver A."/>
            <person name="Chen C."/>
            <person name="Cichocki N."/>
            <person name="Clum A."/>
            <person name="Culley D."/>
            <person name="Crous P.W."/>
            <person name="Fauchery L."/>
            <person name="Girlanda M."/>
            <person name="Hayes R."/>
            <person name="Keri Z."/>
            <person name="Labutti K."/>
            <person name="Lipzen A."/>
            <person name="Lombard V."/>
            <person name="Magnuson J."/>
            <person name="Maillard F."/>
            <person name="Morin E."/>
            <person name="Murat C."/>
            <person name="Nolan M."/>
            <person name="Ohm R."/>
            <person name="Pangilinan J."/>
            <person name="Pereira M."/>
            <person name="Perotto S."/>
            <person name="Peter M."/>
            <person name="Riley R."/>
            <person name="Sitrit Y."/>
            <person name="Stielow B."/>
            <person name="Szollosi G."/>
            <person name="Zifcakova L."/>
            <person name="Stursova M."/>
            <person name="Spatafora J.W."/>
            <person name="Tedersoo L."/>
            <person name="Vaario L.-M."/>
            <person name="Yamada A."/>
            <person name="Yan M."/>
            <person name="Wang P."/>
            <person name="Xu J."/>
            <person name="Bruns T."/>
            <person name="Baldrian P."/>
            <person name="Vilgalys R."/>
            <person name="Henrissat B."/>
            <person name="Grigoriev I.V."/>
            <person name="Hibbett D."/>
            <person name="Nagy L.G."/>
            <person name="Martin F.M."/>
        </authorList>
    </citation>
    <scope>NUCLEOTIDE SEQUENCE</scope>
    <source>
        <strain evidence="2">UH-Tt-Lm1</strain>
    </source>
</reference>
<dbReference type="PROSITE" id="PS50181">
    <property type="entry name" value="FBOX"/>
    <property type="match status" value="1"/>
</dbReference>
<comment type="caution">
    <text evidence="2">The sequence shown here is derived from an EMBL/GenBank/DDBJ whole genome shotgun (WGS) entry which is preliminary data.</text>
</comment>
<dbReference type="Gene3D" id="1.20.1280.50">
    <property type="match status" value="1"/>
</dbReference>
<dbReference type="OrthoDB" id="3365698at2759"/>
<keyword evidence="3" id="KW-1185">Reference proteome</keyword>
<dbReference type="InterPro" id="IPR001810">
    <property type="entry name" value="F-box_dom"/>
</dbReference>
<gene>
    <name evidence="2" type="ORF">BJ322DRAFT_728105</name>
</gene>
<organism evidence="2 3">
    <name type="scientific">Thelephora terrestris</name>
    <dbReference type="NCBI Taxonomy" id="56493"/>
    <lineage>
        <taxon>Eukaryota</taxon>
        <taxon>Fungi</taxon>
        <taxon>Dikarya</taxon>
        <taxon>Basidiomycota</taxon>
        <taxon>Agaricomycotina</taxon>
        <taxon>Agaricomycetes</taxon>
        <taxon>Thelephorales</taxon>
        <taxon>Thelephoraceae</taxon>
        <taxon>Thelephora</taxon>
    </lineage>
</organism>
<proteinExistence type="predicted"/>
<evidence type="ECO:0000313" key="2">
    <source>
        <dbReference type="EMBL" id="KAF9787488.1"/>
    </source>
</evidence>
<evidence type="ECO:0000313" key="3">
    <source>
        <dbReference type="Proteomes" id="UP000736335"/>
    </source>
</evidence>
<dbReference type="EMBL" id="WIUZ02000005">
    <property type="protein sequence ID" value="KAF9787488.1"/>
    <property type="molecule type" value="Genomic_DNA"/>
</dbReference>
<dbReference type="InterPro" id="IPR036047">
    <property type="entry name" value="F-box-like_dom_sf"/>
</dbReference>
<reference evidence="2" key="1">
    <citation type="journal article" date="2020" name="Nat. Commun.">
        <title>Large-scale genome sequencing of mycorrhizal fungi provides insights into the early evolution of symbiotic traits.</title>
        <authorList>
            <person name="Miyauchi S."/>
            <person name="Kiss E."/>
            <person name="Kuo A."/>
            <person name="Drula E."/>
            <person name="Kohler A."/>
            <person name="Sanchez-Garcia M."/>
            <person name="Morin E."/>
            <person name="Andreopoulos B."/>
            <person name="Barry K.W."/>
            <person name="Bonito G."/>
            <person name="Buee M."/>
            <person name="Carver A."/>
            <person name="Chen C."/>
            <person name="Cichocki N."/>
            <person name="Clum A."/>
            <person name="Culley D."/>
            <person name="Crous P.W."/>
            <person name="Fauchery L."/>
            <person name="Girlanda M."/>
            <person name="Hayes R.D."/>
            <person name="Keri Z."/>
            <person name="LaButti K."/>
            <person name="Lipzen A."/>
            <person name="Lombard V."/>
            <person name="Magnuson J."/>
            <person name="Maillard F."/>
            <person name="Murat C."/>
            <person name="Nolan M."/>
            <person name="Ohm R.A."/>
            <person name="Pangilinan J."/>
            <person name="Pereira M.F."/>
            <person name="Perotto S."/>
            <person name="Peter M."/>
            <person name="Pfister S."/>
            <person name="Riley R."/>
            <person name="Sitrit Y."/>
            <person name="Stielow J.B."/>
            <person name="Szollosi G."/>
            <person name="Zifcakova L."/>
            <person name="Stursova M."/>
            <person name="Spatafora J.W."/>
            <person name="Tedersoo L."/>
            <person name="Vaario L.M."/>
            <person name="Yamada A."/>
            <person name="Yan M."/>
            <person name="Wang P."/>
            <person name="Xu J."/>
            <person name="Bruns T."/>
            <person name="Baldrian P."/>
            <person name="Vilgalys R."/>
            <person name="Dunand C."/>
            <person name="Henrissat B."/>
            <person name="Grigoriev I.V."/>
            <person name="Hibbett D."/>
            <person name="Nagy L.G."/>
            <person name="Martin F.M."/>
        </authorList>
    </citation>
    <scope>NUCLEOTIDE SEQUENCE</scope>
    <source>
        <strain evidence="2">UH-Tt-Lm1</strain>
    </source>
</reference>
<sequence length="150" mass="17252">MTLLAQQTVFIDRRSGSSLAGALLEQPPLYRPRDPPPPKRGPIHNIPVEILIRVFQLVAPPRIRESSYDLSKLTHVCRYWRMALINQRRLWSAIFITQEDRRSFVEMCLERSYPAPLDVTVEASRIGRIRADCTCDKGGRGRLMPNEKNP</sequence>